<comment type="caution">
    <text evidence="1">The sequence shown here is derived from an EMBL/GenBank/DDBJ whole genome shotgun (WGS) entry which is preliminary data.</text>
</comment>
<evidence type="ECO:0000313" key="2">
    <source>
        <dbReference type="Proteomes" id="UP001438112"/>
    </source>
</evidence>
<sequence>MSRDQVIEKVIKNRIQTYVTEVVVSTGELLRSVGAKIKLAAELSKPTSEC</sequence>
<dbReference type="EMBL" id="BAABVV010000038">
    <property type="protein sequence ID" value="GAA6114853.1"/>
    <property type="molecule type" value="Genomic_DNA"/>
</dbReference>
<dbReference type="Proteomes" id="UP001438112">
    <property type="component" value="Unassembled WGS sequence"/>
</dbReference>
<dbReference type="RefSeq" id="WP_187291411.1">
    <property type="nucleotide sequence ID" value="NZ_BAABVV010000038.1"/>
</dbReference>
<name>A0ABP9ZJ92_9LACO</name>
<reference evidence="1 2" key="1">
    <citation type="submission" date="2024-03" db="EMBL/GenBank/DDBJ databases">
        <title>Inconsistent identification of Apilactobacillus kunkeei-related strains obtained by well-developed overall genome related indices.</title>
        <authorList>
            <person name="Maeno S."/>
            <person name="Endo A."/>
        </authorList>
    </citation>
    <scope>NUCLEOTIDE SEQUENCE [LARGE SCALE GENOMIC DNA]</scope>
    <source>
        <strain evidence="1 2">20H-10</strain>
    </source>
</reference>
<keyword evidence="2" id="KW-1185">Reference proteome</keyword>
<evidence type="ECO:0000313" key="1">
    <source>
        <dbReference type="EMBL" id="GAA6114853.1"/>
    </source>
</evidence>
<accession>A0ABP9ZJ92</accession>
<organism evidence="1 2">
    <name type="scientific">Apilactobacillus apinorum</name>
    <dbReference type="NCBI Taxonomy" id="1218495"/>
    <lineage>
        <taxon>Bacteria</taxon>
        <taxon>Bacillati</taxon>
        <taxon>Bacillota</taxon>
        <taxon>Bacilli</taxon>
        <taxon>Lactobacillales</taxon>
        <taxon>Lactobacillaceae</taxon>
        <taxon>Apilactobacillus</taxon>
    </lineage>
</organism>
<proteinExistence type="predicted"/>
<gene>
    <name evidence="1" type="ORF">AP20H10_12160</name>
</gene>
<protein>
    <submittedName>
        <fullName evidence="1">Uncharacterized protein</fullName>
    </submittedName>
</protein>